<name>A0A9N8WPB6_9GLOM</name>
<dbReference type="EMBL" id="CAJVPY010000727">
    <property type="protein sequence ID" value="CAG8489164.1"/>
    <property type="molecule type" value="Genomic_DNA"/>
</dbReference>
<dbReference type="AlphaFoldDB" id="A0A9N8WPB6"/>
<evidence type="ECO:0000313" key="1">
    <source>
        <dbReference type="EMBL" id="CAG8489164.1"/>
    </source>
</evidence>
<proteinExistence type="predicted"/>
<evidence type="ECO:0000313" key="2">
    <source>
        <dbReference type="Proteomes" id="UP000789405"/>
    </source>
</evidence>
<organism evidence="1 2">
    <name type="scientific">Dentiscutata erythropus</name>
    <dbReference type="NCBI Taxonomy" id="1348616"/>
    <lineage>
        <taxon>Eukaryota</taxon>
        <taxon>Fungi</taxon>
        <taxon>Fungi incertae sedis</taxon>
        <taxon>Mucoromycota</taxon>
        <taxon>Glomeromycotina</taxon>
        <taxon>Glomeromycetes</taxon>
        <taxon>Diversisporales</taxon>
        <taxon>Gigasporaceae</taxon>
        <taxon>Dentiscutata</taxon>
    </lineage>
</organism>
<protein>
    <submittedName>
        <fullName evidence="1">1423_t:CDS:1</fullName>
    </submittedName>
</protein>
<keyword evidence="2" id="KW-1185">Reference proteome</keyword>
<accession>A0A9N8WPB6</accession>
<dbReference type="Proteomes" id="UP000789405">
    <property type="component" value="Unassembled WGS sequence"/>
</dbReference>
<sequence length="41" mass="4851">MEQRKLSNIQKTITELFKRNNMLCKINPTVTTQNHLYSIIS</sequence>
<reference evidence="1" key="1">
    <citation type="submission" date="2021-06" db="EMBL/GenBank/DDBJ databases">
        <authorList>
            <person name="Kallberg Y."/>
            <person name="Tangrot J."/>
            <person name="Rosling A."/>
        </authorList>
    </citation>
    <scope>NUCLEOTIDE SEQUENCE</scope>
    <source>
        <strain evidence="1">MA453B</strain>
    </source>
</reference>
<gene>
    <name evidence="1" type="ORF">DERYTH_LOCUS2323</name>
</gene>
<comment type="caution">
    <text evidence="1">The sequence shown here is derived from an EMBL/GenBank/DDBJ whole genome shotgun (WGS) entry which is preliminary data.</text>
</comment>